<dbReference type="GO" id="GO:0005524">
    <property type="term" value="F:ATP binding"/>
    <property type="evidence" value="ECO:0007669"/>
    <property type="project" value="UniProtKB-KW"/>
</dbReference>
<evidence type="ECO:0000256" key="2">
    <source>
        <dbReference type="ARBA" id="ARBA00012104"/>
    </source>
</evidence>
<dbReference type="GO" id="GO:0009443">
    <property type="term" value="P:pyridoxal 5'-phosphate salvage"/>
    <property type="evidence" value="ECO:0007669"/>
    <property type="project" value="InterPro"/>
</dbReference>
<dbReference type="OMA" id="WTHISEQ"/>
<dbReference type="Proteomes" id="UP000019373">
    <property type="component" value="Unassembled WGS sequence"/>
</dbReference>
<dbReference type="SUPFAM" id="SSF53613">
    <property type="entry name" value="Ribokinase-like"/>
    <property type="match status" value="1"/>
</dbReference>
<dbReference type="Gene3D" id="3.40.1190.20">
    <property type="match status" value="1"/>
</dbReference>
<evidence type="ECO:0000256" key="6">
    <source>
        <dbReference type="ARBA" id="ARBA00022840"/>
    </source>
</evidence>
<evidence type="ECO:0000313" key="9">
    <source>
        <dbReference type="Proteomes" id="UP000019373"/>
    </source>
</evidence>
<dbReference type="eggNOG" id="KOG2599">
    <property type="taxonomic scope" value="Eukaryota"/>
</dbReference>
<evidence type="ECO:0000256" key="4">
    <source>
        <dbReference type="ARBA" id="ARBA00022741"/>
    </source>
</evidence>
<dbReference type="InterPro" id="IPR004625">
    <property type="entry name" value="PyrdxlKinase"/>
</dbReference>
<dbReference type="PANTHER" id="PTHR10534:SF2">
    <property type="entry name" value="PYRIDOXAL KINASE"/>
    <property type="match status" value="1"/>
</dbReference>
<protein>
    <recommendedName>
        <fullName evidence="2">pyridoxal kinase</fullName>
        <ecNumber evidence="2">2.7.1.35</ecNumber>
    </recommendedName>
</protein>
<evidence type="ECO:0000256" key="7">
    <source>
        <dbReference type="SAM" id="MobiDB-lite"/>
    </source>
</evidence>
<keyword evidence="9" id="KW-1185">Reference proteome</keyword>
<keyword evidence="4" id="KW-0547">Nucleotide-binding</keyword>
<proteinExistence type="inferred from homology"/>
<dbReference type="EMBL" id="KE721111">
    <property type="protein sequence ID" value="ERF72205.1"/>
    <property type="molecule type" value="Genomic_DNA"/>
</dbReference>
<dbReference type="GO" id="GO:0008478">
    <property type="term" value="F:pyridoxal kinase activity"/>
    <property type="evidence" value="ECO:0007669"/>
    <property type="project" value="UniProtKB-EC"/>
</dbReference>
<evidence type="ECO:0000256" key="5">
    <source>
        <dbReference type="ARBA" id="ARBA00022777"/>
    </source>
</evidence>
<keyword evidence="3" id="KW-0808">Transferase</keyword>
<dbReference type="AlphaFoldDB" id="U1HPA3"/>
<accession>U1HPA3</accession>
<dbReference type="InterPro" id="IPR029056">
    <property type="entry name" value="Ribokinase-like"/>
</dbReference>
<comment type="similarity">
    <text evidence="1">Belongs to the pyridoxine kinase family.</text>
</comment>
<keyword evidence="6" id="KW-0067">ATP-binding</keyword>
<dbReference type="HOGENOM" id="CLU_046496_0_0_1"/>
<dbReference type="GeneID" id="19237146"/>
<evidence type="ECO:0000313" key="8">
    <source>
        <dbReference type="EMBL" id="ERF72205.1"/>
    </source>
</evidence>
<dbReference type="RefSeq" id="XP_007802050.1">
    <property type="nucleotide sequence ID" value="XM_007803859.1"/>
</dbReference>
<organism evidence="8 9">
    <name type="scientific">Endocarpon pusillum (strain Z07020 / HMAS-L-300199)</name>
    <name type="common">Lichen-forming fungus</name>
    <dbReference type="NCBI Taxonomy" id="1263415"/>
    <lineage>
        <taxon>Eukaryota</taxon>
        <taxon>Fungi</taxon>
        <taxon>Dikarya</taxon>
        <taxon>Ascomycota</taxon>
        <taxon>Pezizomycotina</taxon>
        <taxon>Eurotiomycetes</taxon>
        <taxon>Chaetothyriomycetidae</taxon>
        <taxon>Verrucariales</taxon>
        <taxon>Verrucariaceae</taxon>
        <taxon>Endocarpon</taxon>
    </lineage>
</organism>
<dbReference type="OrthoDB" id="2104723at2759"/>
<dbReference type="GO" id="GO:0005829">
    <property type="term" value="C:cytosol"/>
    <property type="evidence" value="ECO:0007669"/>
    <property type="project" value="TreeGrafter"/>
</dbReference>
<keyword evidence="5" id="KW-0418">Kinase</keyword>
<dbReference type="PANTHER" id="PTHR10534">
    <property type="entry name" value="PYRIDOXAL KINASE"/>
    <property type="match status" value="1"/>
</dbReference>
<evidence type="ECO:0000256" key="3">
    <source>
        <dbReference type="ARBA" id="ARBA00022679"/>
    </source>
</evidence>
<reference evidence="9" key="1">
    <citation type="journal article" date="2014" name="BMC Genomics">
        <title>Genome characteristics reveal the impact of lichenization on lichen-forming fungus Endocarpon pusillum Hedwig (Verrucariales, Ascomycota).</title>
        <authorList>
            <person name="Wang Y.-Y."/>
            <person name="Liu B."/>
            <person name="Zhang X.-Y."/>
            <person name="Zhou Q.-M."/>
            <person name="Zhang T."/>
            <person name="Li H."/>
            <person name="Yu Y.-F."/>
            <person name="Zhang X.-L."/>
            <person name="Hao X.-Y."/>
            <person name="Wang M."/>
            <person name="Wang L."/>
            <person name="Wei J.-C."/>
        </authorList>
    </citation>
    <scope>NUCLEOTIDE SEQUENCE [LARGE SCALE GENOMIC DNA]</scope>
    <source>
        <strain evidence="9">Z07020 / HMAS-L-300199</strain>
    </source>
</reference>
<feature type="region of interest" description="Disordered" evidence="7">
    <location>
        <begin position="360"/>
        <end position="380"/>
    </location>
</feature>
<dbReference type="EC" id="2.7.1.35" evidence="2"/>
<gene>
    <name evidence="8" type="ORF">EPUS_02092</name>
</gene>
<sequence>MNFEPAIPETKVLAIASHVGFRISLIDLADQYGLRWCMGESNNLNTLDCLEAGSDLTVKDTFSALLSSTQLICNFFEPTEAYAGNHTGYCQVRGTKASAQEIRDIYDGLCQSYLTDFDMLLSGYSPNAETVQAVGVIARDLRFRSTNKPGSFFWVLDPVMGDQGRLYVNEDVVPAYKSILREADLILPNQFEAEYIYLPPPISLLPSQSLTCSMKSRTLSGIPIHSLPSLATAISTLHTTYLIPHIIVTSIRLTPSNPTLSIIGSTFRPSNHTPRLFKVDVPALPCFFSGTGDMFAALMVVRLREACLEAGVTDRKSWVSEDDVAATELPLAKATEKVLASMQMVLEKTMQARDRELAGLTEGGKGMSSSSGVEVGDDGEGNRRYLAETKAAEVRVVRNVRDLWCPEERYKACELQV</sequence>
<evidence type="ECO:0000256" key="1">
    <source>
        <dbReference type="ARBA" id="ARBA00008805"/>
    </source>
</evidence>
<dbReference type="CDD" id="cd01173">
    <property type="entry name" value="pyridoxal_pyridoxamine_kinase"/>
    <property type="match status" value="1"/>
</dbReference>
<name>U1HPA3_ENDPU</name>